<evidence type="ECO:0000313" key="5">
    <source>
        <dbReference type="EMBL" id="SDW37674.1"/>
    </source>
</evidence>
<sequence>MSSLKTHLLAGKVQRGLWLGLGSAASAEIAATSGLDWCLIDGEHGAYDIANIAEQARVLGPDACVRIPKAEDWMIKQVLDLGLHTVVVPMVDTAEQAHALACAMRYPSKEFPQGTRGIGAAIVRASGYDQDTAYLAEANDRVCLMVQAETVTALENLDEICAVDGVDGVFIGPADLAASMGYLHDLDAAPVQAAIDAALRKIAASGKIAGCLSFDAKRAAHYVDMGARFVAVASDVAVLSAGLRTVSTDLQ</sequence>
<dbReference type="GO" id="GO:0005737">
    <property type="term" value="C:cytoplasm"/>
    <property type="evidence" value="ECO:0007669"/>
    <property type="project" value="TreeGrafter"/>
</dbReference>
<dbReference type="EMBL" id="FNOI01000001">
    <property type="protein sequence ID" value="SDW37674.1"/>
    <property type="molecule type" value="Genomic_DNA"/>
</dbReference>
<dbReference type="Pfam" id="PF03328">
    <property type="entry name" value="HpcH_HpaI"/>
    <property type="match status" value="1"/>
</dbReference>
<evidence type="ECO:0000256" key="3">
    <source>
        <dbReference type="ARBA" id="ARBA00023239"/>
    </source>
</evidence>
<organism evidence="5 6">
    <name type="scientific">Litoreibacter albidus</name>
    <dbReference type="NCBI Taxonomy" id="670155"/>
    <lineage>
        <taxon>Bacteria</taxon>
        <taxon>Pseudomonadati</taxon>
        <taxon>Pseudomonadota</taxon>
        <taxon>Alphaproteobacteria</taxon>
        <taxon>Rhodobacterales</taxon>
        <taxon>Roseobacteraceae</taxon>
        <taxon>Litoreibacter</taxon>
    </lineage>
</organism>
<accession>A0A1H2T340</accession>
<dbReference type="InterPro" id="IPR015813">
    <property type="entry name" value="Pyrv/PenolPyrv_kinase-like_dom"/>
</dbReference>
<name>A0A1H2T340_9RHOB</name>
<dbReference type="STRING" id="670155.SAMN04488001_1026"/>
<protein>
    <submittedName>
        <fullName evidence="5">2,4-dihydroxyhept-2-enedioate aldolase</fullName>
    </submittedName>
</protein>
<dbReference type="InterPro" id="IPR040442">
    <property type="entry name" value="Pyrv_kinase-like_dom_sf"/>
</dbReference>
<keyword evidence="6" id="KW-1185">Reference proteome</keyword>
<dbReference type="InterPro" id="IPR005000">
    <property type="entry name" value="Aldolase/citrate-lyase_domain"/>
</dbReference>
<dbReference type="PANTHER" id="PTHR30502:SF0">
    <property type="entry name" value="PHOSPHOENOLPYRUVATE CARBOXYLASE FAMILY PROTEIN"/>
    <property type="match status" value="1"/>
</dbReference>
<gene>
    <name evidence="5" type="ORF">SAMN04488001_1026</name>
</gene>
<dbReference type="InterPro" id="IPR050251">
    <property type="entry name" value="HpcH-HpaI_aldolase"/>
</dbReference>
<dbReference type="RefSeq" id="WP_089945244.1">
    <property type="nucleotide sequence ID" value="NZ_FNOI01000001.1"/>
</dbReference>
<keyword evidence="3" id="KW-0456">Lyase</keyword>
<reference evidence="6" key="1">
    <citation type="submission" date="2016-10" db="EMBL/GenBank/DDBJ databases">
        <authorList>
            <person name="Varghese N."/>
            <person name="Submissions S."/>
        </authorList>
    </citation>
    <scope>NUCLEOTIDE SEQUENCE [LARGE SCALE GENOMIC DNA]</scope>
    <source>
        <strain evidence="6">DSM 26922</strain>
    </source>
</reference>
<evidence type="ECO:0000256" key="2">
    <source>
        <dbReference type="ARBA" id="ARBA00022723"/>
    </source>
</evidence>
<keyword evidence="2" id="KW-0479">Metal-binding</keyword>
<proteinExistence type="inferred from homology"/>
<comment type="similarity">
    <text evidence="1">Belongs to the HpcH/HpaI aldolase family.</text>
</comment>
<dbReference type="OrthoDB" id="9802624at2"/>
<evidence type="ECO:0000259" key="4">
    <source>
        <dbReference type="Pfam" id="PF03328"/>
    </source>
</evidence>
<dbReference type="AlphaFoldDB" id="A0A1H2T340"/>
<dbReference type="PANTHER" id="PTHR30502">
    <property type="entry name" value="2-KETO-3-DEOXY-L-RHAMNONATE ALDOLASE"/>
    <property type="match status" value="1"/>
</dbReference>
<dbReference type="GO" id="GO:0016832">
    <property type="term" value="F:aldehyde-lyase activity"/>
    <property type="evidence" value="ECO:0007669"/>
    <property type="project" value="TreeGrafter"/>
</dbReference>
<feature type="domain" description="HpcH/HpaI aldolase/citrate lyase" evidence="4">
    <location>
        <begin position="15"/>
        <end position="239"/>
    </location>
</feature>
<evidence type="ECO:0000256" key="1">
    <source>
        <dbReference type="ARBA" id="ARBA00005568"/>
    </source>
</evidence>
<dbReference type="SUPFAM" id="SSF51621">
    <property type="entry name" value="Phosphoenolpyruvate/pyruvate domain"/>
    <property type="match status" value="1"/>
</dbReference>
<dbReference type="Gene3D" id="3.20.20.60">
    <property type="entry name" value="Phosphoenolpyruvate-binding domains"/>
    <property type="match status" value="1"/>
</dbReference>
<dbReference type="GO" id="GO:0046872">
    <property type="term" value="F:metal ion binding"/>
    <property type="evidence" value="ECO:0007669"/>
    <property type="project" value="UniProtKB-KW"/>
</dbReference>
<evidence type="ECO:0000313" key="6">
    <source>
        <dbReference type="Proteomes" id="UP000199441"/>
    </source>
</evidence>
<dbReference type="Proteomes" id="UP000199441">
    <property type="component" value="Unassembled WGS sequence"/>
</dbReference>